<dbReference type="Proteomes" id="UP001064971">
    <property type="component" value="Plasmid pDAETH-1"/>
</dbReference>
<dbReference type="PANTHER" id="PTHR43861">
    <property type="entry name" value="TRANS-ACONITATE 2-METHYLTRANSFERASE-RELATED"/>
    <property type="match status" value="1"/>
</dbReference>
<dbReference type="InterPro" id="IPR029063">
    <property type="entry name" value="SAM-dependent_MTases_sf"/>
</dbReference>
<dbReference type="RefSeq" id="WP_264777643.1">
    <property type="nucleotide sequence ID" value="NZ_AP026561.1"/>
</dbReference>
<dbReference type="CDD" id="cd02440">
    <property type="entry name" value="AdoMet_MTases"/>
    <property type="match status" value="1"/>
</dbReference>
<evidence type="ECO:0000313" key="3">
    <source>
        <dbReference type="Proteomes" id="UP001064971"/>
    </source>
</evidence>
<geneLocation type="plasmid" evidence="2 3">
    <name>pDAETH-1</name>
</geneLocation>
<reference evidence="2" key="1">
    <citation type="submission" date="2022-07" db="EMBL/GenBank/DDBJ databases">
        <title>Complete Genome Sequence of the Radioresistant Bacterium Deinococcus aetherius ST0316, Isolated from the Air Dust collected in Lower Stratosphere above Japan.</title>
        <authorList>
            <person name="Satoh K."/>
            <person name="Hagiwara K."/>
            <person name="Katsumata K."/>
            <person name="Kubo A."/>
            <person name="Yokobori S."/>
            <person name="Yamagishi A."/>
            <person name="Oono Y."/>
            <person name="Narumi I."/>
        </authorList>
    </citation>
    <scope>NUCLEOTIDE SEQUENCE</scope>
    <source>
        <strain evidence="2">ST0316</strain>
        <plasmid evidence="2">pDAETH-1</plasmid>
    </source>
</reference>
<gene>
    <name evidence="2" type="ORF">DAETH_37690</name>
</gene>
<name>A0ABN6RLX8_9DEIO</name>
<dbReference type="SUPFAM" id="SSF53335">
    <property type="entry name" value="S-adenosyl-L-methionine-dependent methyltransferases"/>
    <property type="match status" value="1"/>
</dbReference>
<sequence length="272" mass="28406">MTQTLPNYALGASDQEIARLDGQAASIEAPTRLFLRAAGIEPGMRVLDLGTGLGHVARLVAELVGPEGQVVGIDTSARLLEVARERAHEYPQVTFVQGDVRTWRDPAPFDAVVGRLILFHLPDAGNVLHHQLGALRPGGVMLMLDFDLGSSRAEPAVPLVTQTLEWVMAAFRSAGASPVVGTRLALLLAEAGLADVQTFGVQGYLAPGDPRGPALLGGVVRSMAPQIVAAGIATPEQIGIETLSQRIAAAVQTTGCAVLPPALAGAWGRRTL</sequence>
<accession>A0ABN6RLX8</accession>
<evidence type="ECO:0000259" key="1">
    <source>
        <dbReference type="Pfam" id="PF13847"/>
    </source>
</evidence>
<proteinExistence type="predicted"/>
<protein>
    <recommendedName>
        <fullName evidence="1">Methyltransferase domain-containing protein</fullName>
    </recommendedName>
</protein>
<organism evidence="2 3">
    <name type="scientific">Deinococcus aetherius</name>
    <dbReference type="NCBI Taxonomy" id="200252"/>
    <lineage>
        <taxon>Bacteria</taxon>
        <taxon>Thermotogati</taxon>
        <taxon>Deinococcota</taxon>
        <taxon>Deinococci</taxon>
        <taxon>Deinococcales</taxon>
        <taxon>Deinococcaceae</taxon>
        <taxon>Deinococcus</taxon>
    </lineage>
</organism>
<dbReference type="PANTHER" id="PTHR43861:SF1">
    <property type="entry name" value="TRANS-ACONITATE 2-METHYLTRANSFERASE"/>
    <property type="match status" value="1"/>
</dbReference>
<dbReference type="InterPro" id="IPR025714">
    <property type="entry name" value="Methyltranfer_dom"/>
</dbReference>
<dbReference type="Gene3D" id="3.40.50.150">
    <property type="entry name" value="Vaccinia Virus protein VP39"/>
    <property type="match status" value="1"/>
</dbReference>
<feature type="domain" description="Methyltransferase" evidence="1">
    <location>
        <begin position="41"/>
        <end position="152"/>
    </location>
</feature>
<evidence type="ECO:0000313" key="2">
    <source>
        <dbReference type="EMBL" id="BDP43800.1"/>
    </source>
</evidence>
<dbReference type="Pfam" id="PF13847">
    <property type="entry name" value="Methyltransf_31"/>
    <property type="match status" value="1"/>
</dbReference>
<dbReference type="EMBL" id="AP026561">
    <property type="protein sequence ID" value="BDP43800.1"/>
    <property type="molecule type" value="Genomic_DNA"/>
</dbReference>
<keyword evidence="2" id="KW-0614">Plasmid</keyword>
<keyword evidence="3" id="KW-1185">Reference proteome</keyword>